<dbReference type="Proteomes" id="UP000094801">
    <property type="component" value="Unassembled WGS sequence"/>
</dbReference>
<dbReference type="PANTHER" id="PTHR12822:SF2">
    <property type="entry name" value="PROTEIN YIPF"/>
    <property type="match status" value="1"/>
</dbReference>
<gene>
    <name evidence="3" type="ORF">CANARDRAFT_210794</name>
</gene>
<feature type="transmembrane region" description="Helical" evidence="2">
    <location>
        <begin position="149"/>
        <end position="172"/>
    </location>
</feature>
<keyword evidence="2" id="KW-0812">Transmembrane</keyword>
<keyword evidence="4" id="KW-1185">Reference proteome</keyword>
<protein>
    <recommendedName>
        <fullName evidence="5">Protein YIP</fullName>
    </recommendedName>
</protein>
<dbReference type="EMBL" id="KV453848">
    <property type="protein sequence ID" value="ODV87295.1"/>
    <property type="molecule type" value="Genomic_DNA"/>
</dbReference>
<dbReference type="InterPro" id="IPR039765">
    <property type="entry name" value="Yip5/YIPF1/YIPF2"/>
</dbReference>
<keyword evidence="2" id="KW-1133">Transmembrane helix</keyword>
<feature type="transmembrane region" description="Helical" evidence="2">
    <location>
        <begin position="178"/>
        <end position="207"/>
    </location>
</feature>
<feature type="transmembrane region" description="Helical" evidence="2">
    <location>
        <begin position="219"/>
        <end position="238"/>
    </location>
</feature>
<dbReference type="AlphaFoldDB" id="A0A1E4T6E0"/>
<dbReference type="GO" id="GO:0031267">
    <property type="term" value="F:small GTPase binding"/>
    <property type="evidence" value="ECO:0007669"/>
    <property type="project" value="InterPro"/>
</dbReference>
<dbReference type="OrthoDB" id="10256463at2759"/>
<evidence type="ECO:0000256" key="1">
    <source>
        <dbReference type="SAM" id="MobiDB-lite"/>
    </source>
</evidence>
<evidence type="ECO:0008006" key="5">
    <source>
        <dbReference type="Google" id="ProtNLM"/>
    </source>
</evidence>
<accession>A0A1E4T6E0</accession>
<sequence>MSYSHINDQSQFDIDDDDIIIQPDDSSSSKQPQSQSQPQKTTTTPSSSSSIKPPKTKKQYSGGLFTLNYYRKYFDLTTNEFFKNILKSLNPISKINDENEFTEIGDLYGSIWITATLIFLLFFCNSLSELISEFKKHTDQPPPINHFKLILISINLLYGYIIIIPLLIFIILKFYFKLILIISLTKIISIYSYANIMWIPATLLSIFRGLLINHKKLDLILKWICISLGFILSGSSIILKLMQYFKIAFNESDLKKSYLLLIVLILCHFGFSLAVKVAFFGDL</sequence>
<feature type="transmembrane region" description="Helical" evidence="2">
    <location>
        <begin position="258"/>
        <end position="279"/>
    </location>
</feature>
<proteinExistence type="predicted"/>
<dbReference type="GO" id="GO:0016192">
    <property type="term" value="P:vesicle-mediated transport"/>
    <property type="evidence" value="ECO:0007669"/>
    <property type="project" value="InterPro"/>
</dbReference>
<dbReference type="GO" id="GO:0005794">
    <property type="term" value="C:Golgi apparatus"/>
    <property type="evidence" value="ECO:0007669"/>
    <property type="project" value="InterPro"/>
</dbReference>
<feature type="transmembrane region" description="Helical" evidence="2">
    <location>
        <begin position="107"/>
        <end position="128"/>
    </location>
</feature>
<evidence type="ECO:0000313" key="4">
    <source>
        <dbReference type="Proteomes" id="UP000094801"/>
    </source>
</evidence>
<name>A0A1E4T6E0_9ASCO</name>
<reference evidence="4" key="1">
    <citation type="submission" date="2016-04" db="EMBL/GenBank/DDBJ databases">
        <title>Comparative genomics of biotechnologically important yeasts.</title>
        <authorList>
            <consortium name="DOE Joint Genome Institute"/>
            <person name="Riley R."/>
            <person name="Haridas S."/>
            <person name="Wolfe K.H."/>
            <person name="Lopes M.R."/>
            <person name="Hittinger C.T."/>
            <person name="Goker M."/>
            <person name="Salamov A."/>
            <person name="Wisecaver J."/>
            <person name="Long T.M."/>
            <person name="Aerts A.L."/>
            <person name="Barry K."/>
            <person name="Choi C."/>
            <person name="Clum A."/>
            <person name="Coughlan A.Y."/>
            <person name="Deshpande S."/>
            <person name="Douglass A.P."/>
            <person name="Hanson S.J."/>
            <person name="Klenk H.-P."/>
            <person name="Labutti K."/>
            <person name="Lapidus A."/>
            <person name="Lindquist E."/>
            <person name="Lipzen A."/>
            <person name="Meier-Kolthoff J.P."/>
            <person name="Ohm R.A."/>
            <person name="Otillar R.P."/>
            <person name="Pangilinan J."/>
            <person name="Peng Y."/>
            <person name="Rokas A."/>
            <person name="Rosa C.A."/>
            <person name="Scheuner C."/>
            <person name="Sibirny A.A."/>
            <person name="Slot J.C."/>
            <person name="Stielow J.B."/>
            <person name="Sun H."/>
            <person name="Kurtzman C.P."/>
            <person name="Blackwell M."/>
            <person name="Grigoriev I.V."/>
            <person name="Jeffries T.W."/>
        </authorList>
    </citation>
    <scope>NUCLEOTIDE SEQUENCE [LARGE SCALE GENOMIC DNA]</scope>
    <source>
        <strain evidence="4">NRRL YB-2248</strain>
    </source>
</reference>
<dbReference type="PANTHER" id="PTHR12822">
    <property type="entry name" value="PROTEIN YIPF"/>
    <property type="match status" value="1"/>
</dbReference>
<organism evidence="3 4">
    <name type="scientific">[Candida] arabinofermentans NRRL YB-2248</name>
    <dbReference type="NCBI Taxonomy" id="983967"/>
    <lineage>
        <taxon>Eukaryota</taxon>
        <taxon>Fungi</taxon>
        <taxon>Dikarya</taxon>
        <taxon>Ascomycota</taxon>
        <taxon>Saccharomycotina</taxon>
        <taxon>Pichiomycetes</taxon>
        <taxon>Pichiales</taxon>
        <taxon>Pichiaceae</taxon>
        <taxon>Ogataea</taxon>
        <taxon>Ogataea/Candida clade</taxon>
    </lineage>
</organism>
<keyword evidence="2" id="KW-0472">Membrane</keyword>
<feature type="region of interest" description="Disordered" evidence="1">
    <location>
        <begin position="1"/>
        <end position="58"/>
    </location>
</feature>
<evidence type="ECO:0000256" key="2">
    <source>
        <dbReference type="SAM" id="Phobius"/>
    </source>
</evidence>
<evidence type="ECO:0000313" key="3">
    <source>
        <dbReference type="EMBL" id="ODV87295.1"/>
    </source>
</evidence>
<feature type="compositionally biased region" description="Low complexity" evidence="1">
    <location>
        <begin position="20"/>
        <end position="53"/>
    </location>
</feature>
<dbReference type="STRING" id="983967.A0A1E4T6E0"/>